<evidence type="ECO:0000256" key="8">
    <source>
        <dbReference type="ARBA" id="ARBA00022989"/>
    </source>
</evidence>
<evidence type="ECO:0000256" key="7">
    <source>
        <dbReference type="ARBA" id="ARBA00022927"/>
    </source>
</evidence>
<dbReference type="CDD" id="cd20070">
    <property type="entry name" value="5TM_YidC_Alb3"/>
    <property type="match status" value="1"/>
</dbReference>
<comment type="function">
    <text evidence="13">Required for the insertion and/or proper folding and/or complex formation of integral membrane proteins into the membrane. Involved in integration of membrane proteins that insert both dependently and independently of the Sec translocase complex, as well as at least some lipoproteins. Aids folding of multispanning membrane proteins.</text>
</comment>
<comment type="caution">
    <text evidence="13">Lacks conserved residue(s) required for the propagation of feature annotation.</text>
</comment>
<dbReference type="GO" id="GO:0051205">
    <property type="term" value="P:protein insertion into membrane"/>
    <property type="evidence" value="ECO:0007669"/>
    <property type="project" value="TreeGrafter"/>
</dbReference>
<evidence type="ECO:0000256" key="1">
    <source>
        <dbReference type="ARBA" id="ARBA00004429"/>
    </source>
</evidence>
<reference evidence="16 17" key="1">
    <citation type="journal article" date="2016" name="Nat. Commun.">
        <title>Thousands of microbial genomes shed light on interconnected biogeochemical processes in an aquifer system.</title>
        <authorList>
            <person name="Anantharaman K."/>
            <person name="Brown C.T."/>
            <person name="Hug L.A."/>
            <person name="Sharon I."/>
            <person name="Castelle C.J."/>
            <person name="Probst A.J."/>
            <person name="Thomas B.C."/>
            <person name="Singh A."/>
            <person name="Wilkins M.J."/>
            <person name="Karaoz U."/>
            <person name="Brodie E.L."/>
            <person name="Williams K.H."/>
            <person name="Hubbard S.S."/>
            <person name="Banfield J.F."/>
        </authorList>
    </citation>
    <scope>NUCLEOTIDE SEQUENCE [LARGE SCALE GENOMIC DNA]</scope>
</reference>
<dbReference type="NCBIfam" id="TIGR03593">
    <property type="entry name" value="yidC_nterm"/>
    <property type="match status" value="1"/>
</dbReference>
<dbReference type="CDD" id="cd19961">
    <property type="entry name" value="EcYidC-like_peri"/>
    <property type="match status" value="1"/>
</dbReference>
<dbReference type="PANTHER" id="PTHR12428">
    <property type="entry name" value="OXA1"/>
    <property type="match status" value="1"/>
</dbReference>
<dbReference type="Proteomes" id="UP000178509">
    <property type="component" value="Unassembled WGS sequence"/>
</dbReference>
<evidence type="ECO:0000256" key="13">
    <source>
        <dbReference type="HAMAP-Rule" id="MF_01810"/>
    </source>
</evidence>
<evidence type="ECO:0000256" key="2">
    <source>
        <dbReference type="ARBA" id="ARBA00010527"/>
    </source>
</evidence>
<comment type="similarity">
    <text evidence="2 13">Belongs to the OXA1/ALB3/YidC family. Type 1 subfamily.</text>
</comment>
<feature type="transmembrane region" description="Helical" evidence="13">
    <location>
        <begin position="307"/>
        <end position="330"/>
    </location>
</feature>
<dbReference type="NCBIfam" id="NF002352">
    <property type="entry name" value="PRK01318.1-3"/>
    <property type="match status" value="1"/>
</dbReference>
<comment type="subunit">
    <text evidence="13">Interacts with the Sec translocase complex via SecD. Specifically interacts with transmembrane segments of nascent integral membrane proteins during membrane integration.</text>
</comment>
<dbReference type="PANTHER" id="PTHR12428:SF65">
    <property type="entry name" value="CYTOCHROME C OXIDASE ASSEMBLY PROTEIN COX18, MITOCHONDRIAL"/>
    <property type="match status" value="1"/>
</dbReference>
<accession>A0A1G2HHG7</accession>
<keyword evidence="7 13" id="KW-0653">Protein transport</keyword>
<dbReference type="InterPro" id="IPR028055">
    <property type="entry name" value="YidC/Oxa/ALB_C"/>
</dbReference>
<feature type="domain" description="Membrane insertase YidC N-terminal" evidence="15">
    <location>
        <begin position="3"/>
        <end position="233"/>
    </location>
</feature>
<dbReference type="NCBIfam" id="TIGR03592">
    <property type="entry name" value="yidC_oxa1_cterm"/>
    <property type="match status" value="1"/>
</dbReference>
<dbReference type="GO" id="GO:0005886">
    <property type="term" value="C:plasma membrane"/>
    <property type="evidence" value="ECO:0007669"/>
    <property type="project" value="UniProtKB-SubCell"/>
</dbReference>
<protein>
    <recommendedName>
        <fullName evidence="3 13">Membrane protein insertase YidC</fullName>
    </recommendedName>
    <alternativeName>
        <fullName evidence="12 13">Foldase YidC</fullName>
    </alternativeName>
    <alternativeName>
        <fullName evidence="11 13">Membrane integrase YidC</fullName>
    </alternativeName>
    <alternativeName>
        <fullName evidence="13">Membrane protein YidC</fullName>
    </alternativeName>
</protein>
<organism evidence="16 17">
    <name type="scientific">Candidatus Spechtbacteria bacterium RIFCSPLOWO2_02_FULL_38_8</name>
    <dbReference type="NCBI Taxonomy" id="1802164"/>
    <lineage>
        <taxon>Bacteria</taxon>
        <taxon>Candidatus Spechtiibacteriota</taxon>
    </lineage>
</organism>
<evidence type="ECO:0000256" key="11">
    <source>
        <dbReference type="ARBA" id="ARBA00033245"/>
    </source>
</evidence>
<evidence type="ECO:0000256" key="3">
    <source>
        <dbReference type="ARBA" id="ARBA00015325"/>
    </source>
</evidence>
<dbReference type="HAMAP" id="MF_01810">
    <property type="entry name" value="YidC_type1"/>
    <property type="match status" value="1"/>
</dbReference>
<dbReference type="PRINTS" id="PR00701">
    <property type="entry name" value="60KDINNERMP"/>
</dbReference>
<evidence type="ECO:0000256" key="12">
    <source>
        <dbReference type="ARBA" id="ARBA00033342"/>
    </source>
</evidence>
<gene>
    <name evidence="13" type="primary">yidC</name>
    <name evidence="16" type="ORF">A3H51_02240</name>
</gene>
<keyword evidence="4 13" id="KW-0813">Transport</keyword>
<keyword evidence="5 13" id="KW-1003">Cell membrane</keyword>
<evidence type="ECO:0000256" key="5">
    <source>
        <dbReference type="ARBA" id="ARBA00022475"/>
    </source>
</evidence>
<dbReference type="InterPro" id="IPR019998">
    <property type="entry name" value="Membr_insert_YidC"/>
</dbReference>
<dbReference type="PRINTS" id="PR01900">
    <property type="entry name" value="YIDCPROTEIN"/>
</dbReference>
<comment type="caution">
    <text evidence="16">The sequence shown here is derived from an EMBL/GenBank/DDBJ whole genome shotgun (WGS) entry which is preliminary data.</text>
</comment>
<name>A0A1G2HHG7_9BACT</name>
<dbReference type="Gene3D" id="2.70.98.90">
    <property type="match status" value="1"/>
</dbReference>
<dbReference type="GO" id="GO:0015031">
    <property type="term" value="P:protein transport"/>
    <property type="evidence" value="ECO:0007669"/>
    <property type="project" value="UniProtKB-KW"/>
</dbReference>
<evidence type="ECO:0000259" key="14">
    <source>
        <dbReference type="Pfam" id="PF02096"/>
    </source>
</evidence>
<evidence type="ECO:0000256" key="4">
    <source>
        <dbReference type="ARBA" id="ARBA00022448"/>
    </source>
</evidence>
<dbReference type="AlphaFoldDB" id="A0A1G2HHG7"/>
<evidence type="ECO:0000259" key="15">
    <source>
        <dbReference type="Pfam" id="PF14849"/>
    </source>
</evidence>
<keyword evidence="6 13" id="KW-0812">Transmembrane</keyword>
<evidence type="ECO:0000256" key="10">
    <source>
        <dbReference type="ARBA" id="ARBA00023186"/>
    </source>
</evidence>
<keyword evidence="10 13" id="KW-0143">Chaperone</keyword>
<feature type="transmembrane region" description="Helical" evidence="13">
    <location>
        <begin position="383"/>
        <end position="407"/>
    </location>
</feature>
<dbReference type="InterPro" id="IPR028053">
    <property type="entry name" value="Membr_insert_YidC_N"/>
</dbReference>
<evidence type="ECO:0000256" key="9">
    <source>
        <dbReference type="ARBA" id="ARBA00023136"/>
    </source>
</evidence>
<evidence type="ECO:0000313" key="16">
    <source>
        <dbReference type="EMBL" id="OGZ61328.1"/>
    </source>
</evidence>
<feature type="domain" description="Membrane insertase YidC/Oxa/ALB C-terminal" evidence="14">
    <location>
        <begin position="244"/>
        <end position="421"/>
    </location>
</feature>
<feature type="transmembrane region" description="Helical" evidence="13">
    <location>
        <begin position="244"/>
        <end position="262"/>
    </location>
</feature>
<comment type="subcellular location">
    <subcellularLocation>
        <location evidence="1">Cell inner membrane</location>
        <topology evidence="1">Multi-pass membrane protein</topology>
    </subcellularLocation>
    <subcellularLocation>
        <location evidence="13">Cell membrane</location>
        <topology evidence="13">Multi-pass membrane protein</topology>
    </subcellularLocation>
</comment>
<proteinExistence type="inferred from homology"/>
<dbReference type="InterPro" id="IPR038221">
    <property type="entry name" value="YidC_periplasmic_sf"/>
</dbReference>
<keyword evidence="8 13" id="KW-1133">Transmembrane helix</keyword>
<keyword evidence="9 13" id="KW-0472">Membrane</keyword>
<dbReference type="GO" id="GO:0032977">
    <property type="term" value="F:membrane insertase activity"/>
    <property type="evidence" value="ECO:0007669"/>
    <property type="project" value="InterPro"/>
</dbReference>
<dbReference type="InterPro" id="IPR001708">
    <property type="entry name" value="YidC/ALB3/OXA1/COX18"/>
</dbReference>
<evidence type="ECO:0000256" key="6">
    <source>
        <dbReference type="ARBA" id="ARBA00022692"/>
    </source>
</evidence>
<dbReference type="InterPro" id="IPR047196">
    <property type="entry name" value="YidC_ALB_C"/>
</dbReference>
<dbReference type="Pfam" id="PF14849">
    <property type="entry name" value="YidC_periplas"/>
    <property type="match status" value="1"/>
</dbReference>
<dbReference type="EMBL" id="MHOJ01000044">
    <property type="protein sequence ID" value="OGZ61328.1"/>
    <property type="molecule type" value="Genomic_DNA"/>
</dbReference>
<dbReference type="Pfam" id="PF02096">
    <property type="entry name" value="60KD_IMP"/>
    <property type="match status" value="1"/>
</dbReference>
<sequence>MLYVAQSGVSSASTSKSAKPILYQAAQSNYTLQNGEQRLLVTLTGKTTDGITVVKNFSFYRGDYAIATSVQLTNATKRAWQGNIYNQITRRDITNDGFSSRSYHGASISTSNTPYKKLTYENMSEGDLSRDLKDSWIAMQQHYFLSAWIAPKNQTLHYYSRSFGSGNDGEGNIFVLGFMSPMIQLAPNASNTFQSTLYVGPEIAKNLESLGKGLELTVDYGWLSPISKLLFWLLSEIDHFVGNWGWSIVFVTVVIKIAFYWFSNKSYASMAKTRDLQPKIKALRDRFGDDKQAMSKAMMELYRKEKVNPIGGCLPMLIQIPVFIALYYVLIESVELRQASWIFWIHDLSMKDPYFVLPVLMGLSMLLQQKLSPPPPDPAQAKMMMFLPIIFTVFFATFPAGLVLYWFTNNCVSVLHQWYAMKAHEKRKITRAANR</sequence>
<dbReference type="STRING" id="1802164.A3H51_02240"/>
<evidence type="ECO:0000313" key="17">
    <source>
        <dbReference type="Proteomes" id="UP000178509"/>
    </source>
</evidence>